<dbReference type="InterPro" id="IPR012942">
    <property type="entry name" value="SRR1-like"/>
</dbReference>
<comment type="caution">
    <text evidence="3">The sequence shown here is derived from an EMBL/GenBank/DDBJ whole genome shotgun (WGS) entry which is preliminary data.</text>
</comment>
<accession>A0A9N9YZI0</accession>
<evidence type="ECO:0000313" key="4">
    <source>
        <dbReference type="Proteomes" id="UP000775872"/>
    </source>
</evidence>
<keyword evidence="4" id="KW-1185">Reference proteome</keyword>
<dbReference type="PANTHER" id="PTHR42080:SF1">
    <property type="entry name" value="SRR1-LIKE DOMAIN-CONTAINING PROTEIN"/>
    <property type="match status" value="1"/>
</dbReference>
<feature type="region of interest" description="Disordered" evidence="1">
    <location>
        <begin position="10"/>
        <end position="41"/>
    </location>
</feature>
<dbReference type="PANTHER" id="PTHR42080">
    <property type="entry name" value="SRR1 DOMAIN-CONTAINING PROTEIN"/>
    <property type="match status" value="1"/>
</dbReference>
<proteinExistence type="predicted"/>
<feature type="compositionally biased region" description="Polar residues" evidence="1">
    <location>
        <begin position="24"/>
        <end position="35"/>
    </location>
</feature>
<gene>
    <name evidence="3" type="ORF">CSOL1703_00012024</name>
</gene>
<dbReference type="EMBL" id="CABFOC020000014">
    <property type="protein sequence ID" value="CAH0046292.1"/>
    <property type="molecule type" value="Genomic_DNA"/>
</dbReference>
<evidence type="ECO:0000256" key="1">
    <source>
        <dbReference type="SAM" id="MobiDB-lite"/>
    </source>
</evidence>
<reference evidence="3 4" key="2">
    <citation type="submission" date="2021-10" db="EMBL/GenBank/DDBJ databases">
        <authorList>
            <person name="Piombo E."/>
        </authorList>
    </citation>
    <scope>NUCLEOTIDE SEQUENCE [LARGE SCALE GENOMIC DNA]</scope>
</reference>
<feature type="domain" description="SRR1-like" evidence="2">
    <location>
        <begin position="73"/>
        <end position="239"/>
    </location>
</feature>
<dbReference type="AlphaFoldDB" id="A0A9N9YZI0"/>
<protein>
    <recommendedName>
        <fullName evidence="2">SRR1-like domain-containing protein</fullName>
    </recommendedName>
</protein>
<dbReference type="Proteomes" id="UP000775872">
    <property type="component" value="Unassembled WGS sequence"/>
</dbReference>
<dbReference type="OrthoDB" id="5318346at2759"/>
<evidence type="ECO:0000313" key="3">
    <source>
        <dbReference type="EMBL" id="CAH0046292.1"/>
    </source>
</evidence>
<evidence type="ECO:0000259" key="2">
    <source>
        <dbReference type="Pfam" id="PF07985"/>
    </source>
</evidence>
<dbReference type="Pfam" id="PF07985">
    <property type="entry name" value="SRR1"/>
    <property type="match status" value="1"/>
</dbReference>
<name>A0A9N9YZI0_9HYPO</name>
<sequence length="284" mass="32031">MEAMVEQIVVPRLDSHKPSRRSLKPTSNSSGSASSHPLKARGLSKQTEKLFALYLESKELFYRSALATRFEAMLHAKSRPRINKIISLGLGSLGASKDQSRRMKQLAIFMAIASHIQATSERQFRIPLYAQDPSFTKTDEDFLSFLGVQVLRTPEASDLGEAGQMIDEETLIYSPFLTIEAYGSLFAAAQRKSEKAQSLERIAPVLVGDDFNALKLKWEKRTAEHRNVESLMRGLKERSYQRRVISGEGFWTESDNPFPMALYWRQLERKLEGAEATASLKGKL</sequence>
<reference evidence="4" key="1">
    <citation type="submission" date="2019-06" db="EMBL/GenBank/DDBJ databases">
        <authorList>
            <person name="Broberg M."/>
        </authorList>
    </citation>
    <scope>NUCLEOTIDE SEQUENCE [LARGE SCALE GENOMIC DNA]</scope>
</reference>
<organism evidence="3 4">
    <name type="scientific">Clonostachys solani</name>
    <dbReference type="NCBI Taxonomy" id="160281"/>
    <lineage>
        <taxon>Eukaryota</taxon>
        <taxon>Fungi</taxon>
        <taxon>Dikarya</taxon>
        <taxon>Ascomycota</taxon>
        <taxon>Pezizomycotina</taxon>
        <taxon>Sordariomycetes</taxon>
        <taxon>Hypocreomycetidae</taxon>
        <taxon>Hypocreales</taxon>
        <taxon>Bionectriaceae</taxon>
        <taxon>Clonostachys</taxon>
    </lineage>
</organism>